<comment type="caution">
    <text evidence="2">The sequence shown here is derived from an EMBL/GenBank/DDBJ whole genome shotgun (WGS) entry which is preliminary data.</text>
</comment>
<dbReference type="PROSITE" id="PS51257">
    <property type="entry name" value="PROKAR_LIPOPROTEIN"/>
    <property type="match status" value="1"/>
</dbReference>
<proteinExistence type="predicted"/>
<evidence type="ECO:0000313" key="2">
    <source>
        <dbReference type="EMBL" id="GGR35268.1"/>
    </source>
</evidence>
<gene>
    <name evidence="2" type="ORF">GCM10008957_51570</name>
</gene>
<keyword evidence="1" id="KW-0732">Signal</keyword>
<evidence type="ECO:0008006" key="4">
    <source>
        <dbReference type="Google" id="ProtNLM"/>
    </source>
</evidence>
<dbReference type="Proteomes" id="UP000603865">
    <property type="component" value="Unassembled WGS sequence"/>
</dbReference>
<feature type="signal peptide" evidence="1">
    <location>
        <begin position="1"/>
        <end position="18"/>
    </location>
</feature>
<evidence type="ECO:0000256" key="1">
    <source>
        <dbReference type="SAM" id="SignalP"/>
    </source>
</evidence>
<evidence type="ECO:0000313" key="3">
    <source>
        <dbReference type="Proteomes" id="UP000603865"/>
    </source>
</evidence>
<keyword evidence="3" id="KW-1185">Reference proteome</keyword>
<dbReference type="RefSeq" id="WP_189093401.1">
    <property type="nucleotide sequence ID" value="NZ_BMQL01000067.1"/>
</dbReference>
<sequence length="455" mass="47411">MTHRFLMLVAGLTLGLCACTTETVPGSSGLRSGSWIPAAANTVQAASVTNGPWTLTQNAATLAHPLAGYCDTFGPAGHVQVNTTKTLMQPYYFPLITGSGQTLDGYFDYRVKDQDEALVHATSKDGGLTWTTDATKLRLNAGMCPANDATPLGNDNGQGHAMILTVNGKQLLYTLDRVSGVADSGGLLIHDVTAGVGTLPDSEPVSVTTPVPVGVKQTAGLLNPDGILGAVPGTGTDASNPLKVLYLNKPKGSKAAPAQGLDPSKLCTDTQSKPFTTKGANYDRTELRMASTADGVTFTDLGALSGLNNPNDNASVGGFRYIGPRGSLLRYTDGSYGLFFSGGNCQDGDSDAYHFIGYAHSTDALNWTIDNGAANPLVQVDYSYPASMPAAYSTGRVYSPTVLANGDGTLRLIFSGYRTGKPLPDTGVATGAPAVTFQGTDAANYRSILILNLHR</sequence>
<name>A0A918KV68_9DEIO</name>
<reference evidence="2" key="2">
    <citation type="submission" date="2020-09" db="EMBL/GenBank/DDBJ databases">
        <authorList>
            <person name="Sun Q."/>
            <person name="Ohkuma M."/>
        </authorList>
    </citation>
    <scope>NUCLEOTIDE SEQUENCE</scope>
    <source>
        <strain evidence="2">JCM 31311</strain>
    </source>
</reference>
<reference evidence="2" key="1">
    <citation type="journal article" date="2014" name="Int. J. Syst. Evol. Microbiol.">
        <title>Complete genome sequence of Corynebacterium casei LMG S-19264T (=DSM 44701T), isolated from a smear-ripened cheese.</title>
        <authorList>
            <consortium name="US DOE Joint Genome Institute (JGI-PGF)"/>
            <person name="Walter F."/>
            <person name="Albersmeier A."/>
            <person name="Kalinowski J."/>
            <person name="Ruckert C."/>
        </authorList>
    </citation>
    <scope>NUCLEOTIDE SEQUENCE</scope>
    <source>
        <strain evidence="2">JCM 31311</strain>
    </source>
</reference>
<protein>
    <recommendedName>
        <fullName evidence="4">Exo-alpha-sialidase</fullName>
    </recommendedName>
</protein>
<organism evidence="2 3">
    <name type="scientific">Deinococcus ruber</name>
    <dbReference type="NCBI Taxonomy" id="1848197"/>
    <lineage>
        <taxon>Bacteria</taxon>
        <taxon>Thermotogati</taxon>
        <taxon>Deinococcota</taxon>
        <taxon>Deinococci</taxon>
        <taxon>Deinococcales</taxon>
        <taxon>Deinococcaceae</taxon>
        <taxon>Deinococcus</taxon>
    </lineage>
</organism>
<feature type="chain" id="PRO_5037666945" description="Exo-alpha-sialidase" evidence="1">
    <location>
        <begin position="19"/>
        <end position="455"/>
    </location>
</feature>
<accession>A0A918KV68</accession>
<dbReference type="EMBL" id="BMQL01000067">
    <property type="protein sequence ID" value="GGR35268.1"/>
    <property type="molecule type" value="Genomic_DNA"/>
</dbReference>
<dbReference type="SUPFAM" id="SSF75005">
    <property type="entry name" value="Arabinanase/levansucrase/invertase"/>
    <property type="match status" value="1"/>
</dbReference>
<dbReference type="Gene3D" id="2.115.10.20">
    <property type="entry name" value="Glycosyl hydrolase domain, family 43"/>
    <property type="match status" value="1"/>
</dbReference>
<dbReference type="InterPro" id="IPR023296">
    <property type="entry name" value="Glyco_hydro_beta-prop_sf"/>
</dbReference>
<dbReference type="AlphaFoldDB" id="A0A918KV68"/>